<reference evidence="1 2" key="1">
    <citation type="submission" date="2014-04" db="EMBL/GenBank/DDBJ databases">
        <authorList>
            <consortium name="DOE Joint Genome Institute"/>
            <person name="Kuo A."/>
            <person name="Kohler A."/>
            <person name="Costa M.D."/>
            <person name="Nagy L.G."/>
            <person name="Floudas D."/>
            <person name="Copeland A."/>
            <person name="Barry K.W."/>
            <person name="Cichocki N."/>
            <person name="Veneault-Fourrey C."/>
            <person name="LaButti K."/>
            <person name="Lindquist E.A."/>
            <person name="Lipzen A."/>
            <person name="Lundell T."/>
            <person name="Morin E."/>
            <person name="Murat C."/>
            <person name="Sun H."/>
            <person name="Tunlid A."/>
            <person name="Henrissat B."/>
            <person name="Grigoriev I.V."/>
            <person name="Hibbett D.S."/>
            <person name="Martin F."/>
            <person name="Nordberg H.P."/>
            <person name="Cantor M.N."/>
            <person name="Hua S.X."/>
        </authorList>
    </citation>
    <scope>NUCLEOTIDE SEQUENCE [LARGE SCALE GENOMIC DNA]</scope>
    <source>
        <strain evidence="1 2">Marx 270</strain>
    </source>
</reference>
<evidence type="ECO:0000313" key="1">
    <source>
        <dbReference type="EMBL" id="KIO01440.1"/>
    </source>
</evidence>
<protein>
    <submittedName>
        <fullName evidence="1">Uncharacterized protein</fullName>
    </submittedName>
</protein>
<gene>
    <name evidence="1" type="ORF">M404DRAFT_1003139</name>
</gene>
<accession>A0A0C3NKH6</accession>
<dbReference type="EMBL" id="KN831988">
    <property type="protein sequence ID" value="KIO01440.1"/>
    <property type="molecule type" value="Genomic_DNA"/>
</dbReference>
<evidence type="ECO:0000313" key="2">
    <source>
        <dbReference type="Proteomes" id="UP000054217"/>
    </source>
</evidence>
<sequence>MYVPNHQNLLLMSHSNLHTPCRSSGSGSGSPIPLPTSLSTSTYMCNSAHRLC</sequence>
<dbReference type="InParanoid" id="A0A0C3NKH6"/>
<organism evidence="1 2">
    <name type="scientific">Pisolithus tinctorius Marx 270</name>
    <dbReference type="NCBI Taxonomy" id="870435"/>
    <lineage>
        <taxon>Eukaryota</taxon>
        <taxon>Fungi</taxon>
        <taxon>Dikarya</taxon>
        <taxon>Basidiomycota</taxon>
        <taxon>Agaricomycotina</taxon>
        <taxon>Agaricomycetes</taxon>
        <taxon>Agaricomycetidae</taxon>
        <taxon>Boletales</taxon>
        <taxon>Sclerodermatineae</taxon>
        <taxon>Pisolithaceae</taxon>
        <taxon>Pisolithus</taxon>
    </lineage>
</organism>
<proteinExistence type="predicted"/>
<dbReference type="AlphaFoldDB" id="A0A0C3NKH6"/>
<name>A0A0C3NKH6_PISTI</name>
<keyword evidence="2" id="KW-1185">Reference proteome</keyword>
<dbReference type="HOGENOM" id="CLU_3088234_0_0_1"/>
<reference evidence="2" key="2">
    <citation type="submission" date="2015-01" db="EMBL/GenBank/DDBJ databases">
        <title>Evolutionary Origins and Diversification of the Mycorrhizal Mutualists.</title>
        <authorList>
            <consortium name="DOE Joint Genome Institute"/>
            <consortium name="Mycorrhizal Genomics Consortium"/>
            <person name="Kohler A."/>
            <person name="Kuo A."/>
            <person name="Nagy L.G."/>
            <person name="Floudas D."/>
            <person name="Copeland A."/>
            <person name="Barry K.W."/>
            <person name="Cichocki N."/>
            <person name="Veneault-Fourrey C."/>
            <person name="LaButti K."/>
            <person name="Lindquist E.A."/>
            <person name="Lipzen A."/>
            <person name="Lundell T."/>
            <person name="Morin E."/>
            <person name="Murat C."/>
            <person name="Riley R."/>
            <person name="Ohm R."/>
            <person name="Sun H."/>
            <person name="Tunlid A."/>
            <person name="Henrissat B."/>
            <person name="Grigoriev I.V."/>
            <person name="Hibbett D.S."/>
            <person name="Martin F."/>
        </authorList>
    </citation>
    <scope>NUCLEOTIDE SEQUENCE [LARGE SCALE GENOMIC DNA]</scope>
    <source>
        <strain evidence="2">Marx 270</strain>
    </source>
</reference>
<dbReference type="Proteomes" id="UP000054217">
    <property type="component" value="Unassembled WGS sequence"/>
</dbReference>